<dbReference type="Proteomes" id="UP000729402">
    <property type="component" value="Unassembled WGS sequence"/>
</dbReference>
<proteinExistence type="predicted"/>
<dbReference type="AlphaFoldDB" id="A0A8J5R5U7"/>
<feature type="region of interest" description="Disordered" evidence="1">
    <location>
        <begin position="64"/>
        <end position="87"/>
    </location>
</feature>
<gene>
    <name evidence="2" type="ORF">GUJ93_ZPchr0254g2865</name>
</gene>
<accession>A0A8J5R5U7</accession>
<evidence type="ECO:0000313" key="3">
    <source>
        <dbReference type="Proteomes" id="UP000729402"/>
    </source>
</evidence>
<dbReference type="EMBL" id="JAAALK010001991">
    <property type="protein sequence ID" value="KAG8038609.1"/>
    <property type="molecule type" value="Genomic_DNA"/>
</dbReference>
<keyword evidence="3" id="KW-1185">Reference proteome</keyword>
<evidence type="ECO:0000313" key="2">
    <source>
        <dbReference type="EMBL" id="KAG8038609.1"/>
    </source>
</evidence>
<organism evidence="2 3">
    <name type="scientific">Zizania palustris</name>
    <name type="common">Northern wild rice</name>
    <dbReference type="NCBI Taxonomy" id="103762"/>
    <lineage>
        <taxon>Eukaryota</taxon>
        <taxon>Viridiplantae</taxon>
        <taxon>Streptophyta</taxon>
        <taxon>Embryophyta</taxon>
        <taxon>Tracheophyta</taxon>
        <taxon>Spermatophyta</taxon>
        <taxon>Magnoliopsida</taxon>
        <taxon>Liliopsida</taxon>
        <taxon>Poales</taxon>
        <taxon>Poaceae</taxon>
        <taxon>BOP clade</taxon>
        <taxon>Oryzoideae</taxon>
        <taxon>Oryzeae</taxon>
        <taxon>Zizaniinae</taxon>
        <taxon>Zizania</taxon>
    </lineage>
</organism>
<reference evidence="2" key="1">
    <citation type="journal article" date="2021" name="bioRxiv">
        <title>Whole Genome Assembly and Annotation of Northern Wild Rice, Zizania palustris L., Supports a Whole Genome Duplication in the Zizania Genus.</title>
        <authorList>
            <person name="Haas M."/>
            <person name="Kono T."/>
            <person name="Macchietto M."/>
            <person name="Millas R."/>
            <person name="McGilp L."/>
            <person name="Shao M."/>
            <person name="Duquette J."/>
            <person name="Hirsch C.N."/>
            <person name="Kimball J."/>
        </authorList>
    </citation>
    <scope>NUCLEOTIDE SEQUENCE</scope>
    <source>
        <tissue evidence="2">Fresh leaf tissue</tissue>
    </source>
</reference>
<protein>
    <submittedName>
        <fullName evidence="2">Uncharacterized protein</fullName>
    </submittedName>
</protein>
<evidence type="ECO:0000256" key="1">
    <source>
        <dbReference type="SAM" id="MobiDB-lite"/>
    </source>
</evidence>
<comment type="caution">
    <text evidence="2">The sequence shown here is derived from an EMBL/GenBank/DDBJ whole genome shotgun (WGS) entry which is preliminary data.</text>
</comment>
<name>A0A8J5R5U7_ZIZPA</name>
<sequence>MRAAHPLRAAAPAGDTFSSCSRRRRSLLLLLPVPPSPLAPAGSALSSCSRSRWRRLLFLPPAPPVAPPTPRHTAAGPLLPSWPMRRHKRPPPAGPCLPVGFPYLLVAKMSLIGRLVATSRRLVGRPDFWSL</sequence>
<reference evidence="2" key="2">
    <citation type="submission" date="2021-02" db="EMBL/GenBank/DDBJ databases">
        <authorList>
            <person name="Kimball J.A."/>
            <person name="Haas M.W."/>
            <person name="Macchietto M."/>
            <person name="Kono T."/>
            <person name="Duquette J."/>
            <person name="Shao M."/>
        </authorList>
    </citation>
    <scope>NUCLEOTIDE SEQUENCE</scope>
    <source>
        <tissue evidence="2">Fresh leaf tissue</tissue>
    </source>
</reference>